<keyword evidence="2" id="KW-1185">Reference proteome</keyword>
<comment type="caution">
    <text evidence="1">The sequence shown here is derived from an EMBL/GenBank/DDBJ whole genome shotgun (WGS) entry which is preliminary data.</text>
</comment>
<dbReference type="Proteomes" id="UP000033562">
    <property type="component" value="Unassembled WGS sequence"/>
</dbReference>
<organism evidence="1 2">
    <name type="scientific">Candidatus Neoehrlichia procyonis str. RAC413</name>
    <dbReference type="NCBI Taxonomy" id="1359163"/>
    <lineage>
        <taxon>Bacteria</taxon>
        <taxon>Pseudomonadati</taxon>
        <taxon>Pseudomonadota</taxon>
        <taxon>Alphaproteobacteria</taxon>
        <taxon>Rickettsiales</taxon>
        <taxon>Anaplasmataceae</taxon>
        <taxon>Candidatus Neoehrlichia</taxon>
    </lineage>
</organism>
<reference evidence="1 2" key="1">
    <citation type="submission" date="2015-02" db="EMBL/GenBank/DDBJ databases">
        <title>Genome Sequencing of Rickettsiales.</title>
        <authorList>
            <person name="Daugherty S.C."/>
            <person name="Su Q."/>
            <person name="Abolude K."/>
            <person name="Beier-Sexton M."/>
            <person name="Carlyon J.A."/>
            <person name="Carter R."/>
            <person name="Day N.P."/>
            <person name="Dumler S.J."/>
            <person name="Dyachenko V."/>
            <person name="Godinez A."/>
            <person name="Kurtti T.J."/>
            <person name="Lichay M."/>
            <person name="Mullins K.E."/>
            <person name="Ott S."/>
            <person name="Pappas-Brown V."/>
            <person name="Paris D.H."/>
            <person name="Patel P."/>
            <person name="Richards A.L."/>
            <person name="Sadzewicz L."/>
            <person name="Sears K."/>
            <person name="Seidman D."/>
            <person name="Sengamalay N."/>
            <person name="Stenos J."/>
            <person name="Tallon L.J."/>
            <person name="Vincent G."/>
            <person name="Fraser C.M."/>
            <person name="Munderloh U."/>
            <person name="Dunning-Hotopp J.C."/>
        </authorList>
    </citation>
    <scope>NUCLEOTIDE SEQUENCE [LARGE SCALE GENOMIC DNA]</scope>
    <source>
        <strain evidence="1 2">RAC413</strain>
    </source>
</reference>
<proteinExistence type="predicted"/>
<dbReference type="AlphaFoldDB" id="A0A0F3NMH5"/>
<accession>A0A0F3NMH5</accession>
<evidence type="ECO:0000313" key="1">
    <source>
        <dbReference type="EMBL" id="KJV69263.1"/>
    </source>
</evidence>
<evidence type="ECO:0000313" key="2">
    <source>
        <dbReference type="Proteomes" id="UP000033562"/>
    </source>
</evidence>
<sequence>MEGYKAKNVNNIIKPFRSQACNLYASQKLYNVRCDQLNPHGFTAHTHSY</sequence>
<name>A0A0F3NMH5_9RICK</name>
<protein>
    <submittedName>
        <fullName evidence="1">Uncharacterized protein</fullName>
    </submittedName>
</protein>
<dbReference type="EMBL" id="LANX01000001">
    <property type="protein sequence ID" value="KJV69263.1"/>
    <property type="molecule type" value="Genomic_DNA"/>
</dbReference>
<gene>
    <name evidence="1" type="ORF">NLO413_0646</name>
</gene>